<dbReference type="EMBL" id="RAYQ01000014">
    <property type="protein sequence ID" value="RKI90424.1"/>
    <property type="molecule type" value="Genomic_DNA"/>
</dbReference>
<protein>
    <submittedName>
        <fullName evidence="1">Uncharacterized protein</fullName>
    </submittedName>
</protein>
<name>A0A3A9AH85_9FIRM</name>
<keyword evidence="2" id="KW-1185">Reference proteome</keyword>
<evidence type="ECO:0000313" key="1">
    <source>
        <dbReference type="EMBL" id="RKI90424.1"/>
    </source>
</evidence>
<reference evidence="1 2" key="1">
    <citation type="submission" date="2018-09" db="EMBL/GenBank/DDBJ databases">
        <title>Murine metabolic-syndrome-specific gut microbial biobank.</title>
        <authorList>
            <person name="Liu C."/>
        </authorList>
    </citation>
    <scope>NUCLEOTIDE SEQUENCE [LARGE SCALE GENOMIC DNA]</scope>
    <source>
        <strain evidence="1 2">0.1xD8-82</strain>
    </source>
</reference>
<comment type="caution">
    <text evidence="1">The sequence shown here is derived from an EMBL/GenBank/DDBJ whole genome shotgun (WGS) entry which is preliminary data.</text>
</comment>
<organism evidence="1 2">
    <name type="scientific">Parablautia intestinalis</name>
    <dbReference type="NCBI Taxonomy" id="2320100"/>
    <lineage>
        <taxon>Bacteria</taxon>
        <taxon>Bacillati</taxon>
        <taxon>Bacillota</taxon>
        <taxon>Clostridia</taxon>
        <taxon>Lachnospirales</taxon>
        <taxon>Lachnospiraceae</taxon>
        <taxon>Parablautia</taxon>
    </lineage>
</organism>
<evidence type="ECO:0000313" key="2">
    <source>
        <dbReference type="Proteomes" id="UP000280696"/>
    </source>
</evidence>
<accession>A0A3A9AH85</accession>
<sequence>MMESSDKETKNGLAVETESSINSASLEELFESLFADTGSRENISIKDWTDGWSAIVGGINGIPTSRQFNTLQHITDLKCLKLFHDVAALKAAGKGGVKIGTIDELDGENTILFELLKDTSKIFKVHRTDSENNPREYEFASVFNVPKERGKLKSGDTLSELFGQIARHLLDLKSNCFAGTDDPFVLMTETTYKPPSLRTKGCAYGFITTQRGVIMIFFDRYITGMEDPTVSGTLYGVEKTEKTELEADNSPYKAVFSNVVYLEDGKEIVRQPGKIYASVKSTR</sequence>
<dbReference type="AlphaFoldDB" id="A0A3A9AH85"/>
<dbReference type="Proteomes" id="UP000280696">
    <property type="component" value="Unassembled WGS sequence"/>
</dbReference>
<gene>
    <name evidence="1" type="ORF">D7V94_13395</name>
</gene>
<proteinExistence type="predicted"/>